<reference evidence="2 3" key="1">
    <citation type="journal article" date="2015" name="Nature">
        <title>rRNA introns, odd ribosomes, and small enigmatic genomes across a large radiation of phyla.</title>
        <authorList>
            <person name="Brown C.T."/>
            <person name="Hug L.A."/>
            <person name="Thomas B.C."/>
            <person name="Sharon I."/>
            <person name="Castelle C.J."/>
            <person name="Singh A."/>
            <person name="Wilkins M.J."/>
            <person name="Williams K.H."/>
            <person name="Banfield J.F."/>
        </authorList>
    </citation>
    <scope>NUCLEOTIDE SEQUENCE [LARGE SCALE GENOMIC DNA]</scope>
</reference>
<feature type="coiled-coil region" evidence="1">
    <location>
        <begin position="46"/>
        <end position="73"/>
    </location>
</feature>
<organism evidence="2 3">
    <name type="scientific">Candidatus Beckwithbacteria bacterium GW2011_GWB1_47_15</name>
    <dbReference type="NCBI Taxonomy" id="1618371"/>
    <lineage>
        <taxon>Bacteria</taxon>
        <taxon>Candidatus Beckwithiibacteriota</taxon>
    </lineage>
</organism>
<dbReference type="SUPFAM" id="SSF46689">
    <property type="entry name" value="Homeodomain-like"/>
    <property type="match status" value="1"/>
</dbReference>
<dbReference type="Proteomes" id="UP000033860">
    <property type="component" value="Unassembled WGS sequence"/>
</dbReference>
<keyword evidence="1" id="KW-0175">Coiled coil</keyword>
<accession>A0A0G1UU16</accession>
<evidence type="ECO:0000313" key="3">
    <source>
        <dbReference type="Proteomes" id="UP000033860"/>
    </source>
</evidence>
<gene>
    <name evidence="2" type="ORF">UX85_C0004G0122</name>
</gene>
<protein>
    <submittedName>
        <fullName evidence="2">Uncharacterized protein</fullName>
    </submittedName>
</protein>
<proteinExistence type="predicted"/>
<dbReference type="Gene3D" id="1.10.10.60">
    <property type="entry name" value="Homeodomain-like"/>
    <property type="match status" value="1"/>
</dbReference>
<dbReference type="AlphaFoldDB" id="A0A0G1UU16"/>
<dbReference type="EMBL" id="LCNT01000004">
    <property type="protein sequence ID" value="KKU61200.1"/>
    <property type="molecule type" value="Genomic_DNA"/>
</dbReference>
<name>A0A0G1UU16_9BACT</name>
<evidence type="ECO:0000256" key="1">
    <source>
        <dbReference type="SAM" id="Coils"/>
    </source>
</evidence>
<comment type="caution">
    <text evidence="2">The sequence shown here is derived from an EMBL/GenBank/DDBJ whole genome shotgun (WGS) entry which is preliminary data.</text>
</comment>
<dbReference type="InterPro" id="IPR009057">
    <property type="entry name" value="Homeodomain-like_sf"/>
</dbReference>
<evidence type="ECO:0000313" key="2">
    <source>
        <dbReference type="EMBL" id="KKU61200.1"/>
    </source>
</evidence>
<sequence>MAKVLIEKRIEAIKLRKLGKSYSQIKNKLGVSKSTLSYWLRRYPLSKERIRELQKSERAIEKYRETMRRKREERLRGVYKKMKKKLLPLTKKQLLIAGLFLYWGEGLKASQSQVNFSNSDPEMAKFYLYWLTRALGISRRKIKVRLHLYRDMNINAETKYWSELLRIPRSQFTKPYIKNTTLKSITYKGFGHGTCDIRYGNVGLKEEIIMGIKAISDKHSRLS</sequence>
<dbReference type="Pfam" id="PF13384">
    <property type="entry name" value="HTH_23"/>
    <property type="match status" value="1"/>
</dbReference>